<reference evidence="1" key="1">
    <citation type="submission" date="2024-05" db="EMBL/GenBank/DDBJ databases">
        <title>This phage originates from the Bacteriophage catalogue of the Bacteriophage Competence Centre, Department of Microbiology und Biotechnology, Max Rubner-Institut, Kiel, Germany.</title>
        <authorList>
            <person name="Sprotte S."/>
            <person name="Brinks E."/>
        </authorList>
    </citation>
    <scope>NUCLEOTIDE SEQUENCE</scope>
</reference>
<protein>
    <submittedName>
        <fullName evidence="1">Uncharacterized protein</fullName>
    </submittedName>
</protein>
<accession>A0AAU8GJD7</accession>
<sequence length="30" mass="3301">MCGFTRTILSLESNELLPSASWCPLSTTLE</sequence>
<name>A0AAU8GJD7_9CAUD</name>
<evidence type="ECO:0000313" key="1">
    <source>
        <dbReference type="EMBL" id="XCH42077.1"/>
    </source>
</evidence>
<organism evidence="1">
    <name type="scientific">Salmonella phage PMBT22</name>
    <dbReference type="NCBI Taxonomy" id="3153513"/>
    <lineage>
        <taxon>Viruses</taxon>
        <taxon>Duplodnaviria</taxon>
        <taxon>Heunggongvirae</taxon>
        <taxon>Uroviricota</taxon>
        <taxon>Caudoviricetes</taxon>
    </lineage>
</organism>
<proteinExistence type="predicted"/>
<dbReference type="EMBL" id="PP810245">
    <property type="protein sequence ID" value="XCH42077.1"/>
    <property type="molecule type" value="Genomic_DNA"/>
</dbReference>